<protein>
    <submittedName>
        <fullName evidence="2">Uncharacterized protein</fullName>
    </submittedName>
</protein>
<accession>A0A2D6M0C6</accession>
<dbReference type="EMBL" id="NZBU01000004">
    <property type="protein sequence ID" value="MAG21880.1"/>
    <property type="molecule type" value="Genomic_DNA"/>
</dbReference>
<evidence type="ECO:0000313" key="2">
    <source>
        <dbReference type="EMBL" id="MAG21880.1"/>
    </source>
</evidence>
<sequence>MGEDKKNEPKQDEGRWYNIALHSIRFFVFAFILLLAAYTQGFTELKPMVSLQGAVILFAASVIVSFVENLA</sequence>
<evidence type="ECO:0000313" key="3">
    <source>
        <dbReference type="Proteomes" id="UP000226592"/>
    </source>
</evidence>
<proteinExistence type="predicted"/>
<name>A0A2D6M0C6_9ARCH</name>
<keyword evidence="1" id="KW-0472">Membrane</keyword>
<dbReference type="AlphaFoldDB" id="A0A2D6M0C6"/>
<reference evidence="3" key="1">
    <citation type="submission" date="2017-09" db="EMBL/GenBank/DDBJ databases">
        <title>The Reconstruction of 2,631 Draft Metagenome-Assembled Genomes from the Global Oceans.</title>
        <authorList>
            <person name="Tully B.J."/>
            <person name="Graham E.D."/>
            <person name="Heidelberg J.F."/>
        </authorList>
    </citation>
    <scope>NUCLEOTIDE SEQUENCE [LARGE SCALE GENOMIC DNA]</scope>
</reference>
<dbReference type="Proteomes" id="UP000226592">
    <property type="component" value="Unassembled WGS sequence"/>
</dbReference>
<feature type="transmembrane region" description="Helical" evidence="1">
    <location>
        <begin position="49"/>
        <end position="67"/>
    </location>
</feature>
<keyword evidence="1" id="KW-1133">Transmembrane helix</keyword>
<evidence type="ECO:0000256" key="1">
    <source>
        <dbReference type="SAM" id="Phobius"/>
    </source>
</evidence>
<keyword evidence="1" id="KW-0812">Transmembrane</keyword>
<feature type="transmembrane region" description="Helical" evidence="1">
    <location>
        <begin position="16"/>
        <end position="37"/>
    </location>
</feature>
<organism evidence="2 3">
    <name type="scientific">Candidatus Iainarchaeum sp</name>
    <dbReference type="NCBI Taxonomy" id="3101447"/>
    <lineage>
        <taxon>Archaea</taxon>
        <taxon>Candidatus Iainarchaeota</taxon>
        <taxon>Candidatus Iainarchaeia</taxon>
        <taxon>Candidatus Iainarchaeales</taxon>
        <taxon>Candidatus Iainarchaeaceae</taxon>
        <taxon>Candidatus Iainarchaeum</taxon>
    </lineage>
</organism>
<comment type="caution">
    <text evidence="2">The sequence shown here is derived from an EMBL/GenBank/DDBJ whole genome shotgun (WGS) entry which is preliminary data.</text>
</comment>
<gene>
    <name evidence="2" type="ORF">CL943_01060</name>
</gene>